<dbReference type="EMBL" id="JMIR01000027">
    <property type="protein sequence ID" value="KEO82152.1"/>
    <property type="molecule type" value="Genomic_DNA"/>
</dbReference>
<evidence type="ECO:0008006" key="5">
    <source>
        <dbReference type="Google" id="ProtNLM"/>
    </source>
</evidence>
<organism evidence="3 4">
    <name type="scientific">Tumebacillus flagellatus</name>
    <dbReference type="NCBI Taxonomy" id="1157490"/>
    <lineage>
        <taxon>Bacteria</taxon>
        <taxon>Bacillati</taxon>
        <taxon>Bacillota</taxon>
        <taxon>Bacilli</taxon>
        <taxon>Bacillales</taxon>
        <taxon>Alicyclobacillaceae</taxon>
        <taxon>Tumebacillus</taxon>
    </lineage>
</organism>
<proteinExistence type="predicted"/>
<evidence type="ECO:0000313" key="3">
    <source>
        <dbReference type="EMBL" id="KEO82152.1"/>
    </source>
</evidence>
<evidence type="ECO:0000313" key="4">
    <source>
        <dbReference type="Proteomes" id="UP000027931"/>
    </source>
</evidence>
<protein>
    <recommendedName>
        <fullName evidence="5">Sporulation protein</fullName>
    </recommendedName>
</protein>
<feature type="compositionally biased region" description="Basic and acidic residues" evidence="1">
    <location>
        <begin position="74"/>
        <end position="103"/>
    </location>
</feature>
<name>A0A074M865_9BACL</name>
<gene>
    <name evidence="3" type="ORF">EL26_17160</name>
</gene>
<feature type="signal peptide" evidence="2">
    <location>
        <begin position="1"/>
        <end position="21"/>
    </location>
</feature>
<keyword evidence="2" id="KW-0732">Signal</keyword>
<keyword evidence="4" id="KW-1185">Reference proteome</keyword>
<sequence length="244" mass="26866">MKKSWIALTLSALLVASTTSGCTVLRTPYEKQKIAENGGQVKKKQEGQGSDQASGGEDKKQSGGKGGGGATTQSKEEKKDEKKEEKKEDKKEDKVQTLERKPNDPLAILQEKNEEKNPHLLYSQTLSSQISQLEGVVGSTVLLDEEHNAYVAIYTGDKQKYDRDAPKTNNEKMRVKTEGDIPQKQQAAISKKLRQLDPLVGTVYITDNPAHAESFNRYANQIAKGGAGTLNTQALAEHIQDIWK</sequence>
<evidence type="ECO:0000256" key="1">
    <source>
        <dbReference type="SAM" id="MobiDB-lite"/>
    </source>
</evidence>
<comment type="caution">
    <text evidence="3">The sequence shown here is derived from an EMBL/GenBank/DDBJ whole genome shotgun (WGS) entry which is preliminary data.</text>
</comment>
<feature type="chain" id="PRO_5001699064" description="Sporulation protein" evidence="2">
    <location>
        <begin position="22"/>
        <end position="244"/>
    </location>
</feature>
<dbReference type="AlphaFoldDB" id="A0A074M865"/>
<accession>A0A074M865</accession>
<dbReference type="Proteomes" id="UP000027931">
    <property type="component" value="Unassembled WGS sequence"/>
</dbReference>
<dbReference type="OrthoDB" id="2381232at2"/>
<reference evidence="3 4" key="1">
    <citation type="journal article" date="2013" name="Int. J. Syst. Evol. Microbiol.">
        <title>Tumebacillus flagellatus sp. nov., an alpha-amylase/pullulanase-producing bacterium isolated from cassava wastewater.</title>
        <authorList>
            <person name="Wang Q."/>
            <person name="Xie N."/>
            <person name="Qin Y."/>
            <person name="Shen N."/>
            <person name="Zhu J."/>
            <person name="Mi H."/>
            <person name="Huang R."/>
        </authorList>
    </citation>
    <scope>NUCLEOTIDE SEQUENCE [LARGE SCALE GENOMIC DNA]</scope>
    <source>
        <strain evidence="3 4">GST4</strain>
    </source>
</reference>
<dbReference type="PROSITE" id="PS51257">
    <property type="entry name" value="PROKAR_LIPOPROTEIN"/>
    <property type="match status" value="1"/>
</dbReference>
<evidence type="ECO:0000256" key="2">
    <source>
        <dbReference type="SAM" id="SignalP"/>
    </source>
</evidence>
<dbReference type="RefSeq" id="WP_038091242.1">
    <property type="nucleotide sequence ID" value="NZ_JMIR01000027.1"/>
</dbReference>
<feature type="region of interest" description="Disordered" evidence="1">
    <location>
        <begin position="29"/>
        <end position="115"/>
    </location>
</feature>